<dbReference type="Proteomes" id="UP001148125">
    <property type="component" value="Unassembled WGS sequence"/>
</dbReference>
<dbReference type="EMBL" id="JAOTPO010000005">
    <property type="protein sequence ID" value="MDE5413479.1"/>
    <property type="molecule type" value="Genomic_DNA"/>
</dbReference>
<dbReference type="InterPro" id="IPR003834">
    <property type="entry name" value="Cyt_c_assmbl_TM_dom"/>
</dbReference>
<comment type="subcellular location">
    <subcellularLocation>
        <location evidence="1">Membrane</location>
        <topology evidence="1">Multi-pass membrane protein</topology>
    </subcellularLocation>
</comment>
<evidence type="ECO:0000256" key="6">
    <source>
        <dbReference type="SAM" id="Phobius"/>
    </source>
</evidence>
<gene>
    <name evidence="8" type="ORF">N7Z68_08775</name>
</gene>
<comment type="similarity">
    <text evidence="2">Belongs to the DsbD family.</text>
</comment>
<evidence type="ECO:0000256" key="5">
    <source>
        <dbReference type="ARBA" id="ARBA00023136"/>
    </source>
</evidence>
<evidence type="ECO:0000256" key="2">
    <source>
        <dbReference type="ARBA" id="ARBA00006143"/>
    </source>
</evidence>
<keyword evidence="3 6" id="KW-0812">Transmembrane</keyword>
<feature type="transmembrane region" description="Helical" evidence="6">
    <location>
        <begin position="6"/>
        <end position="30"/>
    </location>
</feature>
<dbReference type="PANTHER" id="PTHR31272">
    <property type="entry name" value="CYTOCHROME C-TYPE BIOGENESIS PROTEIN HI_1454-RELATED"/>
    <property type="match status" value="1"/>
</dbReference>
<proteinExistence type="inferred from homology"/>
<evidence type="ECO:0000259" key="7">
    <source>
        <dbReference type="Pfam" id="PF02683"/>
    </source>
</evidence>
<reference evidence="8" key="1">
    <citation type="submission" date="2024-05" db="EMBL/GenBank/DDBJ databases">
        <title>Alkalihalobacillus sp. strain MEB203 novel alkaliphilic bacterium from Lonar Lake, India.</title>
        <authorList>
            <person name="Joshi A."/>
            <person name="Thite S."/>
            <person name="Mengade P."/>
        </authorList>
    </citation>
    <scope>NUCLEOTIDE SEQUENCE</scope>
    <source>
        <strain evidence="8">MEB 203</strain>
    </source>
</reference>
<comment type="caution">
    <text evidence="8">The sequence shown here is derived from an EMBL/GenBank/DDBJ whole genome shotgun (WGS) entry which is preliminary data.</text>
</comment>
<protein>
    <submittedName>
        <fullName evidence="8">Cytochrome c biogenesis protein CcdA</fullName>
    </submittedName>
</protein>
<dbReference type="InterPro" id="IPR051790">
    <property type="entry name" value="Cytochrome_c-biogenesis_DsbD"/>
</dbReference>
<keyword evidence="5 6" id="KW-0472">Membrane</keyword>
<organism evidence="8 9">
    <name type="scientific">Alkalihalobacterium chitinilyticum</name>
    <dbReference type="NCBI Taxonomy" id="2980103"/>
    <lineage>
        <taxon>Bacteria</taxon>
        <taxon>Bacillati</taxon>
        <taxon>Bacillota</taxon>
        <taxon>Bacilli</taxon>
        <taxon>Bacillales</taxon>
        <taxon>Bacillaceae</taxon>
        <taxon>Alkalihalobacterium</taxon>
    </lineage>
</organism>
<sequence>MDNLSLFVAFSAGMLSFFSPCVFPLIPAYIATLTGSSINNNKVNAMKRTVMVRSISFILGFSIVFILLGASASFIGQLFFDNRNLVEKISGFLIIVFGLQMAGLLQLKFLMREKRVQMNTKKHGIGNAFIIGVAFAFGWTPCVGIVLSSILLLAASVETMGSGMLMLSVYSLGLGIPFFILSLVLTYSLKAIKNVNKWLPKLSVMNGWVLIGLGLLLFTGQFQRLSAWLAQFSFIS</sequence>
<evidence type="ECO:0000313" key="8">
    <source>
        <dbReference type="EMBL" id="MDE5413479.1"/>
    </source>
</evidence>
<feature type="transmembrane region" description="Helical" evidence="6">
    <location>
        <begin position="128"/>
        <end position="155"/>
    </location>
</feature>
<feature type="transmembrane region" description="Helical" evidence="6">
    <location>
        <begin position="198"/>
        <end position="218"/>
    </location>
</feature>
<dbReference type="Pfam" id="PF02683">
    <property type="entry name" value="DsbD_TM"/>
    <property type="match status" value="1"/>
</dbReference>
<name>A0ABT5VDE5_9BACI</name>
<keyword evidence="4 6" id="KW-1133">Transmembrane helix</keyword>
<evidence type="ECO:0000256" key="3">
    <source>
        <dbReference type="ARBA" id="ARBA00022692"/>
    </source>
</evidence>
<dbReference type="RefSeq" id="WP_275118330.1">
    <property type="nucleotide sequence ID" value="NZ_JAOTPO010000005.1"/>
</dbReference>
<dbReference type="PANTHER" id="PTHR31272:SF4">
    <property type="entry name" value="CYTOCHROME C-TYPE BIOGENESIS PROTEIN HI_1454-RELATED"/>
    <property type="match status" value="1"/>
</dbReference>
<feature type="transmembrane region" description="Helical" evidence="6">
    <location>
        <begin position="89"/>
        <end position="107"/>
    </location>
</feature>
<feature type="transmembrane region" description="Helical" evidence="6">
    <location>
        <begin position="167"/>
        <end position="186"/>
    </location>
</feature>
<accession>A0ABT5VDE5</accession>
<feature type="domain" description="Cytochrome C biogenesis protein transmembrane" evidence="7">
    <location>
        <begin position="5"/>
        <end position="218"/>
    </location>
</feature>
<evidence type="ECO:0000256" key="1">
    <source>
        <dbReference type="ARBA" id="ARBA00004141"/>
    </source>
</evidence>
<keyword evidence="9" id="KW-1185">Reference proteome</keyword>
<evidence type="ECO:0000256" key="4">
    <source>
        <dbReference type="ARBA" id="ARBA00022989"/>
    </source>
</evidence>
<feature type="transmembrane region" description="Helical" evidence="6">
    <location>
        <begin position="50"/>
        <end position="69"/>
    </location>
</feature>
<evidence type="ECO:0000313" key="9">
    <source>
        <dbReference type="Proteomes" id="UP001148125"/>
    </source>
</evidence>